<comment type="similarity">
    <text evidence="2">Belongs to the LysR transcriptional regulatory family.</text>
</comment>
<proteinExistence type="inferred from homology"/>
<comment type="function">
    <text evidence="1">NodD regulates the expression of the nodABCFE genes which encode other nodulation proteins. NodD is also a negative regulator of its own expression. Binds flavonoids as inducers.</text>
</comment>
<dbReference type="FunFam" id="3.40.190.10:FF:000017">
    <property type="entry name" value="Glycine cleavage system transcriptional activator"/>
    <property type="match status" value="1"/>
</dbReference>
<evidence type="ECO:0000256" key="3">
    <source>
        <dbReference type="ARBA" id="ARBA00023015"/>
    </source>
</evidence>
<evidence type="ECO:0000259" key="6">
    <source>
        <dbReference type="PROSITE" id="PS50931"/>
    </source>
</evidence>
<dbReference type="Proteomes" id="UP001139012">
    <property type="component" value="Unassembled WGS sequence"/>
</dbReference>
<reference evidence="7" key="1">
    <citation type="submission" date="2022-01" db="EMBL/GenBank/DDBJ databases">
        <title>Genome sequnece data of strain Bradyrhizobium sp. nov.</title>
        <authorList>
            <person name="Zhang J."/>
        </authorList>
    </citation>
    <scope>NUCLEOTIDE SEQUENCE</scope>
    <source>
        <strain evidence="8">WYCCWR 12774</strain>
        <strain evidence="7">WYCCWR 13023</strain>
    </source>
</reference>
<keyword evidence="5" id="KW-0804">Transcription</keyword>
<dbReference type="PROSITE" id="PS50931">
    <property type="entry name" value="HTH_LYSR"/>
    <property type="match status" value="1"/>
</dbReference>
<dbReference type="GO" id="GO:0003700">
    <property type="term" value="F:DNA-binding transcription factor activity"/>
    <property type="evidence" value="ECO:0007669"/>
    <property type="project" value="InterPro"/>
</dbReference>
<dbReference type="GO" id="GO:0006351">
    <property type="term" value="P:DNA-templated transcription"/>
    <property type="evidence" value="ECO:0007669"/>
    <property type="project" value="TreeGrafter"/>
</dbReference>
<dbReference type="InterPro" id="IPR036390">
    <property type="entry name" value="WH_DNA-bd_sf"/>
</dbReference>
<evidence type="ECO:0000313" key="8">
    <source>
        <dbReference type="EMBL" id="MCG2668266.1"/>
    </source>
</evidence>
<dbReference type="Pfam" id="PF03466">
    <property type="entry name" value="LysR_substrate"/>
    <property type="match status" value="1"/>
</dbReference>
<dbReference type="Gene3D" id="3.40.190.10">
    <property type="entry name" value="Periplasmic binding protein-like II"/>
    <property type="match status" value="2"/>
</dbReference>
<keyword evidence="9" id="KW-1185">Reference proteome</keyword>
<evidence type="ECO:0000256" key="1">
    <source>
        <dbReference type="ARBA" id="ARBA00003502"/>
    </source>
</evidence>
<protein>
    <submittedName>
        <fullName evidence="7">Transcriptional regulator GcvA</fullName>
    </submittedName>
</protein>
<dbReference type="EMBL" id="JAKLUA010000004">
    <property type="protein sequence ID" value="MCG2668266.1"/>
    <property type="molecule type" value="Genomic_DNA"/>
</dbReference>
<dbReference type="GO" id="GO:0043565">
    <property type="term" value="F:sequence-specific DNA binding"/>
    <property type="evidence" value="ECO:0007669"/>
    <property type="project" value="TreeGrafter"/>
</dbReference>
<dbReference type="FunFam" id="1.10.10.10:FF:000038">
    <property type="entry name" value="Glycine cleavage system transcriptional activator"/>
    <property type="match status" value="1"/>
</dbReference>
<dbReference type="Pfam" id="PF00126">
    <property type="entry name" value="HTH_1"/>
    <property type="match status" value="1"/>
</dbReference>
<evidence type="ECO:0000313" key="10">
    <source>
        <dbReference type="Proteomes" id="UP001139054"/>
    </source>
</evidence>
<dbReference type="Gene3D" id="1.10.10.10">
    <property type="entry name" value="Winged helix-like DNA-binding domain superfamily/Winged helix DNA-binding domain"/>
    <property type="match status" value="1"/>
</dbReference>
<dbReference type="Proteomes" id="UP001139054">
    <property type="component" value="Unassembled WGS sequence"/>
</dbReference>
<sequence>MAGFVAGTGGIDRGTVSRMDIDSSKWLETLRWSCSIMLRDASPQSIVSPACLSFSHEVGSMRPRLPPLNALKAFEAAARHESFTRAAEELCVTQGAVSHQVKALETELALKLFNRERQRLIITEAGRDYLTVVRDALDRIAIGTERLLQRQNAGVLTVSTSPDFAAKWLVHRLGHFAEAHSGIDLRVSATLHHVDFAREEVDLAVRHGDGNWPGLDAVRLSPEQLFAVCSPKLLSGKRRLSKPADILKFPLIHMDSRADWKNWLQEAGLDDAAATHGPVLNRASMVIDAAINGQGIALARTALAAWDLVNRHLVRPFPLSLPLSKTYWILCPKATANLPKIVTFREWLLSEAASDLRRLKKLGAPK</sequence>
<evidence type="ECO:0000256" key="2">
    <source>
        <dbReference type="ARBA" id="ARBA00009437"/>
    </source>
</evidence>
<dbReference type="CDD" id="cd08432">
    <property type="entry name" value="PBP2_GcdR_TrpI_HvrB_AmpR_like"/>
    <property type="match status" value="1"/>
</dbReference>
<evidence type="ECO:0000256" key="5">
    <source>
        <dbReference type="ARBA" id="ARBA00023163"/>
    </source>
</evidence>
<dbReference type="EMBL" id="JAKLTY010000003">
    <property type="protein sequence ID" value="MCG2626259.1"/>
    <property type="molecule type" value="Genomic_DNA"/>
</dbReference>
<dbReference type="SUPFAM" id="SSF53850">
    <property type="entry name" value="Periplasmic binding protein-like II"/>
    <property type="match status" value="1"/>
</dbReference>
<gene>
    <name evidence="8" type="ORF">L6637_14990</name>
    <name evidence="7" type="ORF">L6654_06425</name>
</gene>
<feature type="domain" description="HTH lysR-type" evidence="6">
    <location>
        <begin position="66"/>
        <end position="123"/>
    </location>
</feature>
<organism evidence="7 10">
    <name type="scientific">Bradyrhizobium zhengyangense</name>
    <dbReference type="NCBI Taxonomy" id="2911009"/>
    <lineage>
        <taxon>Bacteria</taxon>
        <taxon>Pseudomonadati</taxon>
        <taxon>Pseudomonadota</taxon>
        <taxon>Alphaproteobacteria</taxon>
        <taxon>Hyphomicrobiales</taxon>
        <taxon>Nitrobacteraceae</taxon>
        <taxon>Bradyrhizobium</taxon>
    </lineage>
</organism>
<accession>A0A9X1R8M9</accession>
<evidence type="ECO:0000313" key="7">
    <source>
        <dbReference type="EMBL" id="MCG2626259.1"/>
    </source>
</evidence>
<dbReference type="AlphaFoldDB" id="A0A9X1R8M9"/>
<comment type="caution">
    <text evidence="7">The sequence shown here is derived from an EMBL/GenBank/DDBJ whole genome shotgun (WGS) entry which is preliminary data.</text>
</comment>
<evidence type="ECO:0000256" key="4">
    <source>
        <dbReference type="ARBA" id="ARBA00023125"/>
    </source>
</evidence>
<keyword evidence="4" id="KW-0238">DNA-binding</keyword>
<dbReference type="NCBIfam" id="NF008352">
    <property type="entry name" value="PRK11139.1"/>
    <property type="match status" value="1"/>
</dbReference>
<dbReference type="SUPFAM" id="SSF46785">
    <property type="entry name" value="Winged helix' DNA-binding domain"/>
    <property type="match status" value="1"/>
</dbReference>
<dbReference type="InterPro" id="IPR005119">
    <property type="entry name" value="LysR_subst-bd"/>
</dbReference>
<dbReference type="InterPro" id="IPR000847">
    <property type="entry name" value="LysR_HTH_N"/>
</dbReference>
<dbReference type="InterPro" id="IPR036388">
    <property type="entry name" value="WH-like_DNA-bd_sf"/>
</dbReference>
<dbReference type="PRINTS" id="PR00039">
    <property type="entry name" value="HTHLYSR"/>
</dbReference>
<evidence type="ECO:0000313" key="9">
    <source>
        <dbReference type="Proteomes" id="UP001139012"/>
    </source>
</evidence>
<name>A0A9X1R8M9_9BRAD</name>
<keyword evidence="3" id="KW-0805">Transcription regulation</keyword>
<dbReference type="PANTHER" id="PTHR30537:SF26">
    <property type="entry name" value="GLYCINE CLEAVAGE SYSTEM TRANSCRIPTIONAL ACTIVATOR"/>
    <property type="match status" value="1"/>
</dbReference>
<dbReference type="InterPro" id="IPR058163">
    <property type="entry name" value="LysR-type_TF_proteobact-type"/>
</dbReference>
<dbReference type="PANTHER" id="PTHR30537">
    <property type="entry name" value="HTH-TYPE TRANSCRIPTIONAL REGULATOR"/>
    <property type="match status" value="1"/>
</dbReference>